<feature type="compositionally biased region" description="Polar residues" evidence="1">
    <location>
        <begin position="16"/>
        <end position="32"/>
    </location>
</feature>
<dbReference type="PANTHER" id="PTHR42084:SF1">
    <property type="entry name" value="SERINE_THREONINE-PROTEIN KINASE PPK6"/>
    <property type="match status" value="1"/>
</dbReference>
<gene>
    <name evidence="2" type="ORF">ATNIH1004_005966</name>
</gene>
<feature type="compositionally biased region" description="Acidic residues" evidence="1">
    <location>
        <begin position="103"/>
        <end position="112"/>
    </location>
</feature>
<feature type="compositionally biased region" description="Polar residues" evidence="1">
    <location>
        <begin position="124"/>
        <end position="135"/>
    </location>
</feature>
<reference evidence="2 3" key="1">
    <citation type="submission" date="2019-08" db="EMBL/GenBank/DDBJ databases">
        <title>The genome sequence of a newly discovered highly antifungal drug resistant Aspergillus species, Aspergillus tanneri NIH 1004.</title>
        <authorList>
            <person name="Mounaud S."/>
            <person name="Singh I."/>
            <person name="Joardar V."/>
            <person name="Pakala S."/>
            <person name="Pakala S."/>
            <person name="Venepally P."/>
            <person name="Chung J.K."/>
            <person name="Losada L."/>
            <person name="Nierman W.C."/>
        </authorList>
    </citation>
    <scope>NUCLEOTIDE SEQUENCE [LARGE SCALE GENOMIC DNA]</scope>
    <source>
        <strain evidence="2 3">NIH1004</strain>
    </source>
</reference>
<dbReference type="RefSeq" id="XP_033426637.1">
    <property type="nucleotide sequence ID" value="XM_033570605.1"/>
</dbReference>
<dbReference type="PANTHER" id="PTHR42084">
    <property type="entry name" value="YALI0E26631P"/>
    <property type="match status" value="1"/>
</dbReference>
<accession>A0A5M9MMY1</accession>
<organism evidence="2 3">
    <name type="scientific">Aspergillus tanneri</name>
    <dbReference type="NCBI Taxonomy" id="1220188"/>
    <lineage>
        <taxon>Eukaryota</taxon>
        <taxon>Fungi</taxon>
        <taxon>Dikarya</taxon>
        <taxon>Ascomycota</taxon>
        <taxon>Pezizomycotina</taxon>
        <taxon>Eurotiomycetes</taxon>
        <taxon>Eurotiomycetidae</taxon>
        <taxon>Eurotiales</taxon>
        <taxon>Aspergillaceae</taxon>
        <taxon>Aspergillus</taxon>
        <taxon>Aspergillus subgen. Circumdati</taxon>
    </lineage>
</organism>
<feature type="region of interest" description="Disordered" evidence="1">
    <location>
        <begin position="103"/>
        <end position="150"/>
    </location>
</feature>
<name>A0A5M9MMY1_9EURO</name>
<feature type="region of interest" description="Disordered" evidence="1">
    <location>
        <begin position="163"/>
        <end position="202"/>
    </location>
</feature>
<dbReference type="AlphaFoldDB" id="A0A5M9MMY1"/>
<feature type="compositionally biased region" description="Low complexity" evidence="1">
    <location>
        <begin position="136"/>
        <end position="150"/>
    </location>
</feature>
<evidence type="ECO:0000256" key="1">
    <source>
        <dbReference type="SAM" id="MobiDB-lite"/>
    </source>
</evidence>
<sequence length="462" mass="50883">MSADLFAEFGIESASCQTSGTTNQPASQSQAGSLIPDLDTFETPHFTNTSWHRNESEAHAAETQALSKSSTSFIKSSALQLPKYDNGGDVLFDATLETVSSDETEDWGEFESAEVSSGRGYSIKSVQDQTHVTSPRNTTSNRANNNSTALPKQLYLLDSLSLDDKPQSTHSQPTGNLGKKITKTQSKGSIPEPPTSTEEEPFEEWGDFIDGPLVETSAIMTQQAYTQPPAGTLSSVSNRGSASQSFGNSNHFVQRSEIRPTNIPPPSVLLELFPQLFEQLRWEATQARKAVQQKKNIEDVAASILCTLRVAARVVSGRTLRWKRDSILSQSMRIGPARSGKSGGMKLNAVNRNEDIKEKQEAVDVIVMWRDRAGLFNSVIQASGRRPIQAISENTRATPASAEQGALKAPHACALCGLKRDERLPKIDDAVEDSFGEWWTDHWGHTDCRQFWERHNNMLSQR</sequence>
<proteinExistence type="predicted"/>
<protein>
    <submittedName>
        <fullName evidence="2">Uncharacterized protein</fullName>
    </submittedName>
</protein>
<dbReference type="Proteomes" id="UP000324241">
    <property type="component" value="Unassembled WGS sequence"/>
</dbReference>
<comment type="caution">
    <text evidence="2">The sequence shown here is derived from an EMBL/GenBank/DDBJ whole genome shotgun (WGS) entry which is preliminary data.</text>
</comment>
<evidence type="ECO:0000313" key="3">
    <source>
        <dbReference type="Proteomes" id="UP000324241"/>
    </source>
</evidence>
<feature type="region of interest" description="Disordered" evidence="1">
    <location>
        <begin position="16"/>
        <end position="45"/>
    </location>
</feature>
<evidence type="ECO:0000313" key="2">
    <source>
        <dbReference type="EMBL" id="KAA8647276.1"/>
    </source>
</evidence>
<dbReference type="OrthoDB" id="5420391at2759"/>
<dbReference type="GeneID" id="54328668"/>
<dbReference type="EMBL" id="QUQM01000004">
    <property type="protein sequence ID" value="KAA8647276.1"/>
    <property type="molecule type" value="Genomic_DNA"/>
</dbReference>